<evidence type="ECO:0000259" key="14">
    <source>
        <dbReference type="PROSITE" id="PS51657"/>
    </source>
</evidence>
<keyword evidence="5" id="KW-0808">Transferase</keyword>
<dbReference type="GO" id="GO:0016556">
    <property type="term" value="P:mRNA modification"/>
    <property type="evidence" value="ECO:0007669"/>
    <property type="project" value="InterPro"/>
</dbReference>
<comment type="function">
    <text evidence="11">RNA replication. The central part of this protein possibly functions as an ATP-binding helicase.</text>
</comment>
<dbReference type="InterPro" id="IPR043502">
    <property type="entry name" value="DNA/RNA_pol_sf"/>
</dbReference>
<evidence type="ECO:0000259" key="13">
    <source>
        <dbReference type="PROSITE" id="PS50507"/>
    </source>
</evidence>
<evidence type="ECO:0000313" key="16">
    <source>
        <dbReference type="EMBL" id="ANC97808.2"/>
    </source>
</evidence>
<dbReference type="SUPFAM" id="SSF56672">
    <property type="entry name" value="DNA/RNA polymerases"/>
    <property type="match status" value="1"/>
</dbReference>
<organism evidence="16">
    <name type="scientific">Cassava common mosaic virus</name>
    <dbReference type="NCBI Taxonomy" id="39046"/>
    <lineage>
        <taxon>Viruses</taxon>
        <taxon>Riboviria</taxon>
        <taxon>Orthornavirae</taxon>
        <taxon>Kitrinoviricota</taxon>
        <taxon>Alsuviricetes</taxon>
        <taxon>Tymovirales</taxon>
        <taxon>Alphaflexiviridae</taxon>
        <taxon>Potexvirus</taxon>
        <taxon>Potexvirus marmormanihotis</taxon>
    </lineage>
</organism>
<dbReference type="Pfam" id="PF00978">
    <property type="entry name" value="RdRP_2"/>
    <property type="match status" value="1"/>
</dbReference>
<dbReference type="CDD" id="cd23246">
    <property type="entry name" value="Alphaflexiviridae_RdRp"/>
    <property type="match status" value="1"/>
</dbReference>
<dbReference type="InterPro" id="IPR027417">
    <property type="entry name" value="P-loop_NTPase"/>
</dbReference>
<evidence type="ECO:0000256" key="7">
    <source>
        <dbReference type="ARBA" id="ARBA00022741"/>
    </source>
</evidence>
<evidence type="ECO:0000256" key="8">
    <source>
        <dbReference type="ARBA" id="ARBA00022801"/>
    </source>
</evidence>
<dbReference type="GO" id="GO:0039694">
    <property type="term" value="P:viral RNA genome replication"/>
    <property type="evidence" value="ECO:0007669"/>
    <property type="project" value="InterPro"/>
</dbReference>
<keyword evidence="7" id="KW-0547">Nucleotide-binding</keyword>
<name>A0A2D0V193_9VIRU</name>
<dbReference type="InterPro" id="IPR001788">
    <property type="entry name" value="RNA-dep_RNA_pol_alsuvir"/>
</dbReference>
<feature type="region of interest" description="Disordered" evidence="12">
    <location>
        <begin position="446"/>
        <end position="471"/>
    </location>
</feature>
<feature type="domain" description="(+)RNA virus helicase C-terminal" evidence="14">
    <location>
        <begin position="695"/>
        <end position="995"/>
    </location>
</feature>
<dbReference type="GO" id="GO:0005524">
    <property type="term" value="F:ATP binding"/>
    <property type="evidence" value="ECO:0007669"/>
    <property type="project" value="UniProtKB-KW"/>
</dbReference>
<sequence>MALVRNVFSQITDPSLKAVIQDDSYRTIKAELNQAKIINPYAQTAQAADLLETLGIITHPYAIATHTHAAAKALELDLYHSVSHYLPRENPVTFMFMKPAKLQYFRRGPQHRDHFINSWVEPKDLARYPEQTVVDGIPPIQTSIAFMGDTLHFLTPKFVGMLFARSPKLKTFYATMVLPPEALHKMNSLYPQIYTLQYKEKGFIYTPGGHAGASYYHEYSQLGWLDVGLIEYFEENAPDGSEYLGTKWAVTAQRIETKGANHLFVFQRGRLQTPQMRSYATNTQYITVPAVFLPKKFNSRQPLKKTIAQQMFLYIKSVKQVTERDIYSKLRQLIKTSELQEYSPDELVLLVNYFMLISELSSKTSAEEVLSGSLFKKLFRPIKSKVTAFIHKLFGQPEFAQLLEALLWTNVDLILPVRYVKILSCLGGWDNEMPFKFRTLPGESDLSSDELGPQLSHYDASPKPAPSATEASEEATALLLKTRGLVGKRRVARLRSEGDPEVAACLKIKGEPTTSQSPYSSGLSALEKNLDQIATEHTRLIVQEEEREDFIKTVLSKRKKTCEDKPSLPLSPELERRYEALKSKAEGTGSSKPEPRKDESYIEMANKTLIENAKEAGLPWAVWMPKLNALGFEAREKQYHPITKSMIMPITDIKTGIPVYRETKAPQELLDLLKALSRMPTLWTPDTLRAKSFTSDIKNGRTGKCLQQESQSWKEAQTLKVDHNIRPVPLSVIHGAGGSGKSAALQDLLRDHPELPIQVILPTNELRMDWLSKLPRNRPENFRTFEKAYLQTNAPVIIMDDYGKLPQGYVEAFAVTHPNVELIVLTGDNKQSVHHETNEQAMIAQLEPSTKIFSQFSRYYINATHRNVKRLANMLGVYSDNNKELKITHGFQPIKDIHLLVPSLVKKAAFSEAGHKTSTYAGCQGITARKVQILLDSDTPMCSQEVLYTALSRAVDSIHFINTAPTSSNFWEKLEATPYLKTFLSMVREDKILEWRPKEPEPAKEEPPKTHFPVENSNTTLEEFTEELAEKHEREIFNESHGHTNCVQTDNKIIQLFSHQQAKDEALLWETIKARLVISHKEHNWTEFVKKRDIGDILWLNYKRAMHLPEDPIPFDEELWELAAREVQHTYLSKSTQMLKNGERRQSPDFGEKDILIFLKSQWVKKMEKLGAPKIKPGQTIASFQQSAVMLYGTMARYMRRIRDIYMPEHIMINCERTPTDLSYWALNYWNFDKPSYANDFTAFDQSQDGAMLQFEILKAKHHNIPEWVLEGYPDIKLDSRIFLGTLSIMRLTGEGPTFDANTECNIAYTHTRFDIPEGVAQLYAGDDSAMDATCLEKPSFKLIESELSLKMYAGDCKPSLKAQIPGEWAEFCGYLITPKGLIKDPLKLAASFRLAKERGKRELDNCLESYARDMKLAYDLGDDLLELLTPEQAQLHQVTVRDMIKLGASDILNL</sequence>
<proteinExistence type="predicted"/>
<evidence type="ECO:0000256" key="10">
    <source>
        <dbReference type="ARBA" id="ARBA00022953"/>
    </source>
</evidence>
<evidence type="ECO:0000259" key="15">
    <source>
        <dbReference type="PROSITE" id="PS51743"/>
    </source>
</evidence>
<dbReference type="PROSITE" id="PS51743">
    <property type="entry name" value="ALPHAVIRUS_MT"/>
    <property type="match status" value="1"/>
</dbReference>
<keyword evidence="6" id="KW-0548">Nucleotidyltransferase</keyword>
<dbReference type="GO" id="GO:0003724">
    <property type="term" value="F:RNA helicase activity"/>
    <property type="evidence" value="ECO:0007669"/>
    <property type="project" value="UniProtKB-EC"/>
</dbReference>
<evidence type="ECO:0000256" key="9">
    <source>
        <dbReference type="ARBA" id="ARBA00022840"/>
    </source>
</evidence>
<gene>
    <name evidence="16" type="primary">RdRp</name>
</gene>
<dbReference type="PROSITE" id="PS51657">
    <property type="entry name" value="PSRV_HELICASE"/>
    <property type="match status" value="1"/>
</dbReference>
<dbReference type="EC" id="3.6.4.13" evidence="2"/>
<dbReference type="GO" id="GO:0006396">
    <property type="term" value="P:RNA processing"/>
    <property type="evidence" value="ECO:0007669"/>
    <property type="project" value="InterPro"/>
</dbReference>
<evidence type="ECO:0000256" key="12">
    <source>
        <dbReference type="SAM" id="MobiDB-lite"/>
    </source>
</evidence>
<dbReference type="EMBL" id="KT002439">
    <property type="protein sequence ID" value="ANC97808.2"/>
    <property type="molecule type" value="Genomic_RNA"/>
</dbReference>
<dbReference type="GO" id="GO:0003968">
    <property type="term" value="F:RNA-directed RNA polymerase activity"/>
    <property type="evidence" value="ECO:0007669"/>
    <property type="project" value="UniProtKB-KW"/>
</dbReference>
<accession>A0A2D0V193</accession>
<evidence type="ECO:0000256" key="11">
    <source>
        <dbReference type="ARBA" id="ARBA00025585"/>
    </source>
</evidence>
<keyword evidence="10" id="KW-0693">Viral RNA replication</keyword>
<evidence type="ECO:0000256" key="5">
    <source>
        <dbReference type="ARBA" id="ARBA00022679"/>
    </source>
</evidence>
<dbReference type="Gene3D" id="3.40.50.300">
    <property type="entry name" value="P-loop containing nucleotide triphosphate hydrolases"/>
    <property type="match status" value="1"/>
</dbReference>
<protein>
    <recommendedName>
        <fullName evidence="3">RNA replication protein</fullName>
        <ecNumber evidence="1">2.7.7.48</ecNumber>
        <ecNumber evidence="2">3.6.4.13</ecNumber>
    </recommendedName>
</protein>
<evidence type="ECO:0000256" key="2">
    <source>
        <dbReference type="ARBA" id="ARBA00012552"/>
    </source>
</evidence>
<feature type="domain" description="RdRp catalytic" evidence="13">
    <location>
        <begin position="1234"/>
        <end position="1341"/>
    </location>
</feature>
<feature type="domain" description="Alphavirus-like MT" evidence="15">
    <location>
        <begin position="59"/>
        <end position="225"/>
    </location>
</feature>
<dbReference type="InterPro" id="IPR027351">
    <property type="entry name" value="(+)RNA_virus_helicase_core_dom"/>
</dbReference>
<dbReference type="GO" id="GO:0003723">
    <property type="term" value="F:RNA binding"/>
    <property type="evidence" value="ECO:0007669"/>
    <property type="project" value="InterPro"/>
</dbReference>
<dbReference type="PROSITE" id="PS50507">
    <property type="entry name" value="RDRP_SSRNA_POS"/>
    <property type="match status" value="1"/>
</dbReference>
<dbReference type="InterPro" id="IPR007094">
    <property type="entry name" value="RNA-dir_pol_PSvirus"/>
</dbReference>
<evidence type="ECO:0000256" key="3">
    <source>
        <dbReference type="ARBA" id="ARBA00018318"/>
    </source>
</evidence>
<dbReference type="SUPFAM" id="SSF52540">
    <property type="entry name" value="P-loop containing nucleoside triphosphate hydrolases"/>
    <property type="match status" value="2"/>
</dbReference>
<evidence type="ECO:0000256" key="6">
    <source>
        <dbReference type="ARBA" id="ARBA00022695"/>
    </source>
</evidence>
<keyword evidence="4 16" id="KW-0696">RNA-directed RNA polymerase</keyword>
<evidence type="ECO:0000256" key="4">
    <source>
        <dbReference type="ARBA" id="ARBA00022484"/>
    </source>
</evidence>
<keyword evidence="9" id="KW-0067">ATP-binding</keyword>
<dbReference type="Pfam" id="PF01660">
    <property type="entry name" value="Vmethyltransf"/>
    <property type="match status" value="1"/>
</dbReference>
<dbReference type="Pfam" id="PF01443">
    <property type="entry name" value="Viral_helicase1"/>
    <property type="match status" value="1"/>
</dbReference>
<dbReference type="GO" id="GO:0006351">
    <property type="term" value="P:DNA-templated transcription"/>
    <property type="evidence" value="ECO:0007669"/>
    <property type="project" value="InterPro"/>
</dbReference>
<dbReference type="GO" id="GO:0008174">
    <property type="term" value="F:mRNA methyltransferase activity"/>
    <property type="evidence" value="ECO:0007669"/>
    <property type="project" value="UniProtKB-UniRule"/>
</dbReference>
<dbReference type="InterPro" id="IPR002588">
    <property type="entry name" value="Alphavirus-like_MT_dom"/>
</dbReference>
<dbReference type="EC" id="2.7.7.48" evidence="1"/>
<keyword evidence="8" id="KW-0378">Hydrolase</keyword>
<dbReference type="GO" id="GO:0016787">
    <property type="term" value="F:hydrolase activity"/>
    <property type="evidence" value="ECO:0007669"/>
    <property type="project" value="UniProtKB-KW"/>
</dbReference>
<evidence type="ECO:0000256" key="1">
    <source>
        <dbReference type="ARBA" id="ARBA00012494"/>
    </source>
</evidence>
<reference evidence="16" key="1">
    <citation type="journal article" date="2017" name="Virus Res.">
        <title>Resolution of cassava-infecting alphaflexiviruses: Molecular and biological characterization of a novel group of potexviruses lacking the TGB3 gene.</title>
        <authorList>
            <person name="Lozano I."/>
            <person name="Leiva A.M."/>
            <person name="Jimenez J."/>
            <person name="Fernandez E."/>
            <person name="Carvajal-Yepes M."/>
            <person name="Cuervo M."/>
            <person name="Cuellar W.J."/>
        </authorList>
    </citation>
    <scope>NUCLEOTIDE SEQUENCE</scope>
    <source>
        <strain evidence="16">Arg127_1</strain>
    </source>
</reference>